<dbReference type="GO" id="GO:0019005">
    <property type="term" value="C:SCF ubiquitin ligase complex"/>
    <property type="evidence" value="ECO:0007669"/>
    <property type="project" value="TreeGrafter"/>
</dbReference>
<gene>
    <name evidence="4" type="ORF">SOIL9_79340</name>
</gene>
<dbReference type="PANTHER" id="PTHR13318">
    <property type="entry name" value="PARTNER OF PAIRED, ISOFORM B-RELATED"/>
    <property type="match status" value="1"/>
</dbReference>
<evidence type="ECO:0000256" key="2">
    <source>
        <dbReference type="SAM" id="SignalP"/>
    </source>
</evidence>
<feature type="chain" id="PRO_5026690760" description="Disease resistance R13L4/SHOC-2-like LRR domain-containing protein" evidence="2">
    <location>
        <begin position="20"/>
        <end position="470"/>
    </location>
</feature>
<name>A0A6P2DH53_9BACT</name>
<dbReference type="PANTHER" id="PTHR13318:SF105">
    <property type="entry name" value="F-BOX_LRR-REPEAT PROTEIN 3"/>
    <property type="match status" value="1"/>
</dbReference>
<dbReference type="Proteomes" id="UP000464178">
    <property type="component" value="Chromosome"/>
</dbReference>
<evidence type="ECO:0000259" key="3">
    <source>
        <dbReference type="Pfam" id="PF23598"/>
    </source>
</evidence>
<accession>A0A6P2DH53</accession>
<evidence type="ECO:0000313" key="4">
    <source>
        <dbReference type="EMBL" id="VTS01186.1"/>
    </source>
</evidence>
<dbReference type="Gene3D" id="3.80.10.10">
    <property type="entry name" value="Ribonuclease Inhibitor"/>
    <property type="match status" value="3"/>
</dbReference>
<dbReference type="RefSeq" id="WP_162672381.1">
    <property type="nucleotide sequence ID" value="NZ_LR593886.1"/>
</dbReference>
<keyword evidence="5" id="KW-1185">Reference proteome</keyword>
<evidence type="ECO:0000256" key="1">
    <source>
        <dbReference type="ARBA" id="ARBA00022737"/>
    </source>
</evidence>
<keyword evidence="1" id="KW-0677">Repeat</keyword>
<sequence length="470" mass="50039">MYRWLLFVAMTTCIGCARAPEASAPEAPAIDEEPFVPPKPKVYKPIDPSVVKVWAEQGFESGWIGEDTGAFARDAAGLKNPVPGFTLLNASHRAIKDLAALPDPGVPFGIVMEGPSITPEQLRALFGHKSVTTFTLTSQSISAEQSDALMRDLATVPTLTAVHLSASWSRKVQFTFPISTTGLRELSRIKSLSVLSLHRTSFSATDAQELAAFKGLTSLALWGERVTDAVLDEVVKLPSLDTLDLSGSKVTDAGLRRVAAIKGLSHFRLFRAGGISAGGIQELTAARNLTHLELRGTGAKAGELRALAGLKRLRTLDLSGTALKSDEVRELAGLKGLTTLRLFGTDLTDADLKELSSLSGLTSLDVSENGRITGAGLEELRALKGLTDLRVGAAGWFTDRDIKGLVRLQGLERLAIDVTGVTDAGLKELATLKRLTALDLKGFNKLTKPAVAELRAALPNCQITTWGLGG</sequence>
<dbReference type="AlphaFoldDB" id="A0A6P2DH53"/>
<dbReference type="GO" id="GO:0031146">
    <property type="term" value="P:SCF-dependent proteasomal ubiquitin-dependent protein catabolic process"/>
    <property type="evidence" value="ECO:0007669"/>
    <property type="project" value="TreeGrafter"/>
</dbReference>
<protein>
    <recommendedName>
        <fullName evidence="3">Disease resistance R13L4/SHOC-2-like LRR domain-containing protein</fullName>
    </recommendedName>
</protein>
<feature type="signal peptide" evidence="2">
    <location>
        <begin position="1"/>
        <end position="19"/>
    </location>
</feature>
<dbReference type="InterPro" id="IPR032675">
    <property type="entry name" value="LRR_dom_sf"/>
</dbReference>
<evidence type="ECO:0000313" key="5">
    <source>
        <dbReference type="Proteomes" id="UP000464178"/>
    </source>
</evidence>
<organism evidence="4 5">
    <name type="scientific">Gemmata massiliana</name>
    <dbReference type="NCBI Taxonomy" id="1210884"/>
    <lineage>
        <taxon>Bacteria</taxon>
        <taxon>Pseudomonadati</taxon>
        <taxon>Planctomycetota</taxon>
        <taxon>Planctomycetia</taxon>
        <taxon>Gemmatales</taxon>
        <taxon>Gemmataceae</taxon>
        <taxon>Gemmata</taxon>
    </lineage>
</organism>
<proteinExistence type="predicted"/>
<keyword evidence="2" id="KW-0732">Signal</keyword>
<dbReference type="InterPro" id="IPR055414">
    <property type="entry name" value="LRR_R13L4/SHOC2-like"/>
</dbReference>
<dbReference type="Pfam" id="PF23598">
    <property type="entry name" value="LRR_14"/>
    <property type="match status" value="1"/>
</dbReference>
<dbReference type="KEGG" id="gms:SOIL9_79340"/>
<reference evidence="4 5" key="1">
    <citation type="submission" date="2019-05" db="EMBL/GenBank/DDBJ databases">
        <authorList>
            <consortium name="Science for Life Laboratories"/>
        </authorList>
    </citation>
    <scope>NUCLEOTIDE SEQUENCE [LARGE SCALE GENOMIC DNA]</scope>
    <source>
        <strain evidence="4">Soil9</strain>
    </source>
</reference>
<feature type="domain" description="Disease resistance R13L4/SHOC-2-like LRR" evidence="3">
    <location>
        <begin position="175"/>
        <end position="445"/>
    </location>
</feature>
<dbReference type="EMBL" id="LR593886">
    <property type="protein sequence ID" value="VTS01186.1"/>
    <property type="molecule type" value="Genomic_DNA"/>
</dbReference>
<dbReference type="SUPFAM" id="SSF52047">
    <property type="entry name" value="RNI-like"/>
    <property type="match status" value="1"/>
</dbReference>